<protein>
    <submittedName>
        <fullName evidence="2">M50 family metallopeptidase</fullName>
    </submittedName>
</protein>
<feature type="transmembrane region" description="Helical" evidence="1">
    <location>
        <begin position="113"/>
        <end position="136"/>
    </location>
</feature>
<keyword evidence="1" id="KW-1133">Transmembrane helix</keyword>
<reference evidence="2" key="1">
    <citation type="submission" date="2020-07" db="EMBL/GenBank/DDBJ databases">
        <title>Huge and variable diversity of episymbiotic CPR bacteria and DPANN archaea in groundwater ecosystems.</title>
        <authorList>
            <person name="He C.Y."/>
            <person name="Keren R."/>
            <person name="Whittaker M."/>
            <person name="Farag I.F."/>
            <person name="Doudna J."/>
            <person name="Cate J.H.D."/>
            <person name="Banfield J.F."/>
        </authorList>
    </citation>
    <scope>NUCLEOTIDE SEQUENCE</scope>
    <source>
        <strain evidence="2">NC_groundwater_763_Ag_S-0.2um_68_21</strain>
    </source>
</reference>
<keyword evidence="1" id="KW-0472">Membrane</keyword>
<dbReference type="AlphaFoldDB" id="A0A932I0H4"/>
<gene>
    <name evidence="2" type="ORF">HYZ11_05425</name>
</gene>
<feature type="transmembrane region" description="Helical" evidence="1">
    <location>
        <begin position="45"/>
        <end position="65"/>
    </location>
</feature>
<feature type="transmembrane region" description="Helical" evidence="1">
    <location>
        <begin position="181"/>
        <end position="214"/>
    </location>
</feature>
<accession>A0A932I0H4</accession>
<feature type="transmembrane region" description="Helical" evidence="1">
    <location>
        <begin position="148"/>
        <end position="169"/>
    </location>
</feature>
<dbReference type="InterPro" id="IPR049500">
    <property type="entry name" value="Peptidase_M50B-like"/>
</dbReference>
<name>A0A932I0H4_UNCTE</name>
<dbReference type="EMBL" id="JACPUR010000014">
    <property type="protein sequence ID" value="MBI3127024.1"/>
    <property type="molecule type" value="Genomic_DNA"/>
</dbReference>
<feature type="transmembrane region" description="Helical" evidence="1">
    <location>
        <begin position="220"/>
        <end position="240"/>
    </location>
</feature>
<dbReference type="Proteomes" id="UP000782312">
    <property type="component" value="Unassembled WGS sequence"/>
</dbReference>
<sequence length="246" mass="25620">MRKILLRPLAWMGGLLLLPACWALAEALAAAAPGAFLHRGGGEPGFLLSPGGWAFLAGALAYLAWHRLRPPEFLYTFAHEFTHLAFALLMGKKVSRFEVSRADGKVALSGTNFLITLAPYFFPLLAALALAAGALAGRVAGSPWVDRATAFAVGLALSFHLTMTLRVLRSAQPDIARGGRFFSWTVIAFAGGFFAGGTALAAAGGAGAFAAFAWSLPGRLAGAYAWAGRELLAGLGLLLGRGGMFG</sequence>
<proteinExistence type="predicted"/>
<evidence type="ECO:0000256" key="1">
    <source>
        <dbReference type="SAM" id="Phobius"/>
    </source>
</evidence>
<evidence type="ECO:0000313" key="2">
    <source>
        <dbReference type="EMBL" id="MBI3127024.1"/>
    </source>
</evidence>
<dbReference type="Pfam" id="PF13398">
    <property type="entry name" value="Peptidase_M50B"/>
    <property type="match status" value="1"/>
</dbReference>
<evidence type="ECO:0000313" key="3">
    <source>
        <dbReference type="Proteomes" id="UP000782312"/>
    </source>
</evidence>
<keyword evidence="1" id="KW-0812">Transmembrane</keyword>
<organism evidence="2 3">
    <name type="scientific">Tectimicrobiota bacterium</name>
    <dbReference type="NCBI Taxonomy" id="2528274"/>
    <lineage>
        <taxon>Bacteria</taxon>
        <taxon>Pseudomonadati</taxon>
        <taxon>Nitrospinota/Tectimicrobiota group</taxon>
        <taxon>Candidatus Tectimicrobiota</taxon>
    </lineage>
</organism>
<comment type="caution">
    <text evidence="2">The sequence shown here is derived from an EMBL/GenBank/DDBJ whole genome shotgun (WGS) entry which is preliminary data.</text>
</comment>